<gene>
    <name evidence="1" type="ORF">IE53DRAFT_372079</name>
</gene>
<accession>A0ACD0NLS9</accession>
<protein>
    <submittedName>
        <fullName evidence="1">Uncharacterized protein</fullName>
    </submittedName>
</protein>
<keyword evidence="2" id="KW-1185">Reference proteome</keyword>
<evidence type="ECO:0000313" key="1">
    <source>
        <dbReference type="EMBL" id="PWN46730.1"/>
    </source>
</evidence>
<dbReference type="EMBL" id="KZ820748">
    <property type="protein sequence ID" value="PWN46730.1"/>
    <property type="molecule type" value="Genomic_DNA"/>
</dbReference>
<organism evidence="1 2">
    <name type="scientific">Violaceomyces palustris</name>
    <dbReference type="NCBI Taxonomy" id="1673888"/>
    <lineage>
        <taxon>Eukaryota</taxon>
        <taxon>Fungi</taxon>
        <taxon>Dikarya</taxon>
        <taxon>Basidiomycota</taxon>
        <taxon>Ustilaginomycotina</taxon>
        <taxon>Ustilaginomycetes</taxon>
        <taxon>Violaceomycetales</taxon>
        <taxon>Violaceomycetaceae</taxon>
        <taxon>Violaceomyces</taxon>
    </lineage>
</organism>
<sequence length="488" mass="53730">MSTTTNASQSISSKTPSTSPTILTLSGTWKYQEVSCSHQWLEALQKVCDHQQIRFLSRFPLGQSFRVGRGGGGGGARVDMVPYSSSSSSFEQRKEGLRPVRETVAPYFTTDLLISTGERPLCPRPMTGYRVTTFVSSHFRNGCVFRHLVTRCKEEDEVVWAQEEKEEGLGGGAPRSRRRSPRRRMVMGSYVEEDCQEGELMALVEMRVVLLEGFPTKGPDGARKVRIDRFDGSNITTVEQCLRRGGGGGGGMVIAEAAEDSLEKLEKSGGKRRQAESNQTDVQEATETPPINVLRIKTRATDCDGLGHTTVTRYMTFLLESIDETLRKVSTTGGLSSQHGSPEEVESADQSAINRISRLRYSVHSETFSQTALDLVVTAPEPGVQEGGVPRQTSSGFRVQAFRAKSPSSRGGGARPVVTGFVTLKDQASAVAKQEEEIKLKPFAPSPSGRLWRHITRKKVQPTLDRKPGRETVRVRAYHSEKVPAHNE</sequence>
<name>A0ACD0NLS9_9BASI</name>
<proteinExistence type="predicted"/>
<dbReference type="Proteomes" id="UP000245626">
    <property type="component" value="Unassembled WGS sequence"/>
</dbReference>
<reference evidence="1 2" key="1">
    <citation type="journal article" date="2018" name="Mol. Biol. Evol.">
        <title>Broad Genomic Sampling Reveals a Smut Pathogenic Ancestry of the Fungal Clade Ustilaginomycotina.</title>
        <authorList>
            <person name="Kijpornyongpan T."/>
            <person name="Mondo S.J."/>
            <person name="Barry K."/>
            <person name="Sandor L."/>
            <person name="Lee J."/>
            <person name="Lipzen A."/>
            <person name="Pangilinan J."/>
            <person name="LaButti K."/>
            <person name="Hainaut M."/>
            <person name="Henrissat B."/>
            <person name="Grigoriev I.V."/>
            <person name="Spatafora J.W."/>
            <person name="Aime M.C."/>
        </authorList>
    </citation>
    <scope>NUCLEOTIDE SEQUENCE [LARGE SCALE GENOMIC DNA]</scope>
    <source>
        <strain evidence="1 2">SA 807</strain>
    </source>
</reference>
<evidence type="ECO:0000313" key="2">
    <source>
        <dbReference type="Proteomes" id="UP000245626"/>
    </source>
</evidence>